<accession>A0A182M1G9</accession>
<evidence type="ECO:0000256" key="2">
    <source>
        <dbReference type="SAM" id="SignalP"/>
    </source>
</evidence>
<protein>
    <recommendedName>
        <fullName evidence="5">Leucokinin</fullName>
    </recommendedName>
</protein>
<dbReference type="EnsemblMetazoa" id="ACUA007132-RA">
    <property type="protein sequence ID" value="ACUA007132-PA"/>
    <property type="gene ID" value="ACUA007132"/>
</dbReference>
<sequence length="309" mass="34311">MVMFCLVLATAAFVLAGAPQPCRCDRTPNNGSDAALRATLSADSAFDGNVWRRIRERVLSGDGHNLISAAKLSHDVPSTFAWNRPGVNPSELILLESLINRYRKYMVESVVRFDDACSLLFGGEAAEDDRDENGEPSQVALESRTETSHSRDGSNGLVDGTIGSSLKGANDGGGALNQFQRDGPVAETMQLRRPNMNDLCARSAKQYYQCLLDRLNDQQLIGMVQDYLKSYCIRRDSFDRSTAALQKRDTPRYVSKQKFHSWGGKRNTAQVFYPWGGKRTVPRPHKQPKVVIRNPFHSWGGKRSGIAID</sequence>
<proteinExistence type="predicted"/>
<organism evidence="3 4">
    <name type="scientific">Anopheles culicifacies</name>
    <dbReference type="NCBI Taxonomy" id="139723"/>
    <lineage>
        <taxon>Eukaryota</taxon>
        <taxon>Metazoa</taxon>
        <taxon>Ecdysozoa</taxon>
        <taxon>Arthropoda</taxon>
        <taxon>Hexapoda</taxon>
        <taxon>Insecta</taxon>
        <taxon>Pterygota</taxon>
        <taxon>Neoptera</taxon>
        <taxon>Endopterygota</taxon>
        <taxon>Diptera</taxon>
        <taxon>Nematocera</taxon>
        <taxon>Culicoidea</taxon>
        <taxon>Culicidae</taxon>
        <taxon>Anophelinae</taxon>
        <taxon>Anopheles</taxon>
        <taxon>culicifacies species complex</taxon>
    </lineage>
</organism>
<evidence type="ECO:0008006" key="5">
    <source>
        <dbReference type="Google" id="ProtNLM"/>
    </source>
</evidence>
<feature type="signal peptide" evidence="2">
    <location>
        <begin position="1"/>
        <end position="24"/>
    </location>
</feature>
<keyword evidence="2" id="KW-0732">Signal</keyword>
<keyword evidence="4" id="KW-1185">Reference proteome</keyword>
<feature type="compositionally biased region" description="Basic and acidic residues" evidence="1">
    <location>
        <begin position="143"/>
        <end position="152"/>
    </location>
</feature>
<dbReference type="AlphaFoldDB" id="A0A182M1G9"/>
<feature type="region of interest" description="Disordered" evidence="1">
    <location>
        <begin position="126"/>
        <end position="164"/>
    </location>
</feature>
<reference evidence="3" key="2">
    <citation type="submission" date="2020-05" db="UniProtKB">
        <authorList>
            <consortium name="EnsemblMetazoa"/>
        </authorList>
    </citation>
    <scope>IDENTIFICATION</scope>
    <source>
        <strain evidence="3">A-37</strain>
    </source>
</reference>
<name>A0A182M1G9_9DIPT</name>
<feature type="chain" id="PRO_5008127716" description="Leucokinin" evidence="2">
    <location>
        <begin position="25"/>
        <end position="309"/>
    </location>
</feature>
<dbReference type="VEuPathDB" id="VectorBase:ACUA007132"/>
<evidence type="ECO:0000256" key="1">
    <source>
        <dbReference type="SAM" id="MobiDB-lite"/>
    </source>
</evidence>
<evidence type="ECO:0000313" key="3">
    <source>
        <dbReference type="EnsemblMetazoa" id="ACUA007132-PA"/>
    </source>
</evidence>
<dbReference type="EMBL" id="AXCM01010723">
    <property type="status" value="NOT_ANNOTATED_CDS"/>
    <property type="molecule type" value="Genomic_DNA"/>
</dbReference>
<reference evidence="4" key="1">
    <citation type="submission" date="2013-09" db="EMBL/GenBank/DDBJ databases">
        <title>The Genome Sequence of Anopheles culicifacies species A.</title>
        <authorList>
            <consortium name="The Broad Institute Genomics Platform"/>
            <person name="Neafsey D.E."/>
            <person name="Besansky N."/>
            <person name="Howell P."/>
            <person name="Walton C."/>
            <person name="Young S.K."/>
            <person name="Zeng Q."/>
            <person name="Gargeya S."/>
            <person name="Fitzgerald M."/>
            <person name="Haas B."/>
            <person name="Abouelleil A."/>
            <person name="Allen A.W."/>
            <person name="Alvarado L."/>
            <person name="Arachchi H.M."/>
            <person name="Berlin A.M."/>
            <person name="Chapman S.B."/>
            <person name="Gainer-Dewar J."/>
            <person name="Goldberg J."/>
            <person name="Griggs A."/>
            <person name="Gujja S."/>
            <person name="Hansen M."/>
            <person name="Howarth C."/>
            <person name="Imamovic A."/>
            <person name="Ireland A."/>
            <person name="Larimer J."/>
            <person name="McCowan C."/>
            <person name="Murphy C."/>
            <person name="Pearson M."/>
            <person name="Poon T.W."/>
            <person name="Priest M."/>
            <person name="Roberts A."/>
            <person name="Saif S."/>
            <person name="Shea T."/>
            <person name="Sisk P."/>
            <person name="Sykes S."/>
            <person name="Wortman J."/>
            <person name="Nusbaum C."/>
            <person name="Birren B."/>
        </authorList>
    </citation>
    <scope>NUCLEOTIDE SEQUENCE [LARGE SCALE GENOMIC DNA]</scope>
    <source>
        <strain evidence="4">A-37</strain>
    </source>
</reference>
<evidence type="ECO:0000313" key="4">
    <source>
        <dbReference type="Proteomes" id="UP000075883"/>
    </source>
</evidence>
<dbReference type="Proteomes" id="UP000075883">
    <property type="component" value="Unassembled WGS sequence"/>
</dbReference>